<evidence type="ECO:0000313" key="1">
    <source>
        <dbReference type="EMBL" id="MFD0796012.1"/>
    </source>
</evidence>
<evidence type="ECO:0008006" key="3">
    <source>
        <dbReference type="Google" id="ProtNLM"/>
    </source>
</evidence>
<dbReference type="EMBL" id="JBHTHY010000003">
    <property type="protein sequence ID" value="MFD0796012.1"/>
    <property type="molecule type" value="Genomic_DNA"/>
</dbReference>
<proteinExistence type="predicted"/>
<reference evidence="2" key="1">
    <citation type="journal article" date="2019" name="Int. J. Syst. Evol. Microbiol.">
        <title>The Global Catalogue of Microorganisms (GCM) 10K type strain sequencing project: providing services to taxonomists for standard genome sequencing and annotation.</title>
        <authorList>
            <consortium name="The Broad Institute Genomics Platform"/>
            <consortium name="The Broad Institute Genome Sequencing Center for Infectious Disease"/>
            <person name="Wu L."/>
            <person name="Ma J."/>
        </authorList>
    </citation>
    <scope>NUCLEOTIDE SEQUENCE [LARGE SCALE GENOMIC DNA]</scope>
    <source>
        <strain evidence="2">CCUG 61948</strain>
    </source>
</reference>
<sequence>MQLNILKVVLCISFTFLQIGSLNAQINKSNLFHSQSPLTLKLEYSKKQLKKETDKKTHILSELMYKNGATWDTLPITLRARGNFRRGNCFFPPIKMYFEKGSNKESLFKGHKNVKLVLPCLLEDRSNDDVLKEYLAYKSYEILSDIHFKTRLASIEYTDTRGQKAEIHPLAAFMPQPTLEEINDYGGETAFASRKAKTYILLAIIIEDDKVVAKRHDAKILKRVVHPLNQEERNSITNAMFQYMIGNTDFSTAYQHNQKLLFKEGQILPVPYDFDMSGLVNASYAVVSNINNSPLNISKVTQRQFRGFKRDMVSFEKVRQHFLQKQPEIFKLFSEYEPFFKDKASYRKAKGFIDSFFDILKDDVQYNKRILQAARLK</sequence>
<organism evidence="1 2">
    <name type="scientific">Maribacter chungangensis</name>
    <dbReference type="NCBI Taxonomy" id="1069117"/>
    <lineage>
        <taxon>Bacteria</taxon>
        <taxon>Pseudomonadati</taxon>
        <taxon>Bacteroidota</taxon>
        <taxon>Flavobacteriia</taxon>
        <taxon>Flavobacteriales</taxon>
        <taxon>Flavobacteriaceae</taxon>
        <taxon>Maribacter</taxon>
    </lineage>
</organism>
<protein>
    <recommendedName>
        <fullName evidence="3">YARHG domain-containing protein</fullName>
    </recommendedName>
</protein>
<keyword evidence="2" id="KW-1185">Reference proteome</keyword>
<dbReference type="Proteomes" id="UP001597012">
    <property type="component" value="Unassembled WGS sequence"/>
</dbReference>
<evidence type="ECO:0000313" key="2">
    <source>
        <dbReference type="Proteomes" id="UP001597012"/>
    </source>
</evidence>
<dbReference type="RefSeq" id="WP_379931683.1">
    <property type="nucleotide sequence ID" value="NZ_JBHTHY010000003.1"/>
</dbReference>
<comment type="caution">
    <text evidence="1">The sequence shown here is derived from an EMBL/GenBank/DDBJ whole genome shotgun (WGS) entry which is preliminary data.</text>
</comment>
<name>A0ABW3AY45_9FLAO</name>
<gene>
    <name evidence="1" type="ORF">ACFQZJ_00955</name>
</gene>
<accession>A0ABW3AY45</accession>